<dbReference type="PANTHER" id="PTHR11963">
    <property type="entry name" value="LEUCINE AMINOPEPTIDASE-RELATED"/>
    <property type="match status" value="1"/>
</dbReference>
<dbReference type="Gene3D" id="3.40.50.10590">
    <property type="entry name" value="Zn-dependent exopeptidases"/>
    <property type="match status" value="1"/>
</dbReference>
<dbReference type="eggNOG" id="KOG2597">
    <property type="taxonomic scope" value="Eukaryota"/>
</dbReference>
<dbReference type="Proteomes" id="UP000007799">
    <property type="component" value="Unassembled WGS sequence"/>
</dbReference>
<feature type="domain" description="Cytosol aminopeptidase" evidence="5">
    <location>
        <begin position="377"/>
        <end position="384"/>
    </location>
</feature>
<dbReference type="AlphaFoldDB" id="F2U729"/>
<dbReference type="GeneID" id="16075745"/>
<evidence type="ECO:0000313" key="7">
    <source>
        <dbReference type="Proteomes" id="UP000007799"/>
    </source>
</evidence>
<evidence type="ECO:0000256" key="3">
    <source>
        <dbReference type="ARBA" id="ARBA00022670"/>
    </source>
</evidence>
<proteinExistence type="inferred from homology"/>
<dbReference type="InterPro" id="IPR011356">
    <property type="entry name" value="Leucine_aapep/pepB"/>
</dbReference>
<comment type="similarity">
    <text evidence="1">Belongs to the peptidase M17 family.</text>
</comment>
<dbReference type="GO" id="GO:0006508">
    <property type="term" value="P:proteolysis"/>
    <property type="evidence" value="ECO:0007669"/>
    <property type="project" value="UniProtKB-KW"/>
</dbReference>
<organism evidence="7">
    <name type="scientific">Salpingoeca rosetta (strain ATCC 50818 / BSB-021)</name>
    <dbReference type="NCBI Taxonomy" id="946362"/>
    <lineage>
        <taxon>Eukaryota</taxon>
        <taxon>Choanoflagellata</taxon>
        <taxon>Craspedida</taxon>
        <taxon>Salpingoecidae</taxon>
        <taxon>Salpingoeca</taxon>
    </lineage>
</organism>
<keyword evidence="7" id="KW-1185">Reference proteome</keyword>
<gene>
    <name evidence="6" type="ORF">PTSG_04266</name>
</gene>
<dbReference type="PROSITE" id="PS00631">
    <property type="entry name" value="CYTOSOL_AP"/>
    <property type="match status" value="1"/>
</dbReference>
<evidence type="ECO:0000256" key="1">
    <source>
        <dbReference type="ARBA" id="ARBA00009528"/>
    </source>
</evidence>
<evidence type="ECO:0000259" key="5">
    <source>
        <dbReference type="PROSITE" id="PS00631"/>
    </source>
</evidence>
<dbReference type="FunCoup" id="F2U729">
    <property type="interactions" value="434"/>
</dbReference>
<sequence length="530" mass="55122">MPVKLVFASTLATRASRVVFVGRQAELVKAVQGPSSPILAKLAGSVQDTGAAAAVCASALEAIKGSESPINGASTSVTVPAAAGGDGEDKGLPYVRLCFVMTPSAATRFNSVVRPDAITRSVRSFMGGEFGHEGETLQVVYVVPLEAHTSASQDAMCVTAASAVSRAVPTYSRKGNKMETSSRVTAHVAFMTPDGNMHGEGVLYDQIAAISEGVRRCAALVDTPCNELHSASFAKAALDLAESLPGVTGEEIVGEELREQGLGGIYGVGKASVNPPRLVILKYTPEGATKTIAWCGKGIVYDTGGLSIKGKTTMPGMKRDMGGAAGVLNAFVAAVKCGFKDNLYCLLAIAENSVGPAATRPDDIHVLYSGKTVEINNTDAEGRLVLGDAVAYAAQHFNPDVLVNMCTLTGAQGVATGKRHAAIVCSDERLEGEAVAAGRASGDLVHPLMWCPELFSDEFKSAVADMKNSVANRSNAQVSCAAQFIGNHLPEGFTDDHAWLHIDMAAPAYSGERATGFGVALLCQLFVLRA</sequence>
<dbReference type="Gene3D" id="3.40.630.10">
    <property type="entry name" value="Zn peptidases"/>
    <property type="match status" value="1"/>
</dbReference>
<dbReference type="CDD" id="cd00433">
    <property type="entry name" value="Peptidase_M17"/>
    <property type="match status" value="1"/>
</dbReference>
<dbReference type="OMA" id="LGKMDGP"/>
<accession>F2U729</accession>
<dbReference type="MEROPS" id="M17.006"/>
<name>F2U729_SALR5</name>
<dbReference type="KEGG" id="sre:PTSG_04266"/>
<reference evidence="6" key="1">
    <citation type="submission" date="2009-08" db="EMBL/GenBank/DDBJ databases">
        <title>Annotation of Salpingoeca rosetta.</title>
        <authorList>
            <consortium name="The Broad Institute Genome Sequencing Platform"/>
            <person name="Russ C."/>
            <person name="Cuomo C."/>
            <person name="Burger G."/>
            <person name="Gray M.W."/>
            <person name="Holland P.W.H."/>
            <person name="King N."/>
            <person name="Lang F.B.F."/>
            <person name="Roger A.J."/>
            <person name="Ruiz-Trillo I."/>
            <person name="Young S.K."/>
            <person name="Zeng Q."/>
            <person name="Gargeya S."/>
            <person name="Alvarado L."/>
            <person name="Berlin A."/>
            <person name="Chapman S.B."/>
            <person name="Chen Z."/>
            <person name="Freedman E."/>
            <person name="Gellesch M."/>
            <person name="Goldberg J."/>
            <person name="Griggs A."/>
            <person name="Gujja S."/>
            <person name="Heilman E."/>
            <person name="Heiman D."/>
            <person name="Howarth C."/>
            <person name="Mehta T."/>
            <person name="Neiman D."/>
            <person name="Pearson M."/>
            <person name="Roberts A."/>
            <person name="Saif S."/>
            <person name="Shea T."/>
            <person name="Shenoy N."/>
            <person name="Sisk P."/>
            <person name="Stolte C."/>
            <person name="Sykes S."/>
            <person name="White J."/>
            <person name="Yandava C."/>
            <person name="Haas B."/>
            <person name="Nusbaum C."/>
            <person name="Birren B."/>
        </authorList>
    </citation>
    <scope>NUCLEOTIDE SEQUENCE [LARGE SCALE GENOMIC DNA]</scope>
    <source>
        <strain evidence="6">ATCC 50818</strain>
    </source>
</reference>
<dbReference type="RefSeq" id="XP_004995165.1">
    <property type="nucleotide sequence ID" value="XM_004995108.1"/>
</dbReference>
<dbReference type="SUPFAM" id="SSF53187">
    <property type="entry name" value="Zn-dependent exopeptidases"/>
    <property type="match status" value="1"/>
</dbReference>
<evidence type="ECO:0000256" key="4">
    <source>
        <dbReference type="ARBA" id="ARBA00022801"/>
    </source>
</evidence>
<dbReference type="OrthoDB" id="412814at2759"/>
<keyword evidence="2 6" id="KW-0031">Aminopeptidase</keyword>
<dbReference type="InParanoid" id="F2U729"/>
<dbReference type="EMBL" id="GL832963">
    <property type="protein sequence ID" value="EGD83661.1"/>
    <property type="molecule type" value="Genomic_DNA"/>
</dbReference>
<evidence type="ECO:0000313" key="6">
    <source>
        <dbReference type="EMBL" id="EGD83661.1"/>
    </source>
</evidence>
<dbReference type="GO" id="GO:0030145">
    <property type="term" value="F:manganese ion binding"/>
    <property type="evidence" value="ECO:0007669"/>
    <property type="project" value="InterPro"/>
</dbReference>
<dbReference type="Pfam" id="PF00883">
    <property type="entry name" value="Peptidase_M17"/>
    <property type="match status" value="1"/>
</dbReference>
<keyword evidence="3" id="KW-0645">Protease</keyword>
<dbReference type="PRINTS" id="PR00481">
    <property type="entry name" value="LAMNOPPTDASE"/>
</dbReference>
<dbReference type="InterPro" id="IPR000819">
    <property type="entry name" value="Peptidase_M17_C"/>
</dbReference>
<dbReference type="PANTHER" id="PTHR11963:SF4">
    <property type="entry name" value="AMINOPEPTIDASE NPEPL1-RELATED"/>
    <property type="match status" value="1"/>
</dbReference>
<dbReference type="GO" id="GO:0005737">
    <property type="term" value="C:cytoplasm"/>
    <property type="evidence" value="ECO:0007669"/>
    <property type="project" value="InterPro"/>
</dbReference>
<evidence type="ECO:0000256" key="2">
    <source>
        <dbReference type="ARBA" id="ARBA00022438"/>
    </source>
</evidence>
<protein>
    <submittedName>
        <fullName evidence="6">Aminopeptidase</fullName>
    </submittedName>
</protein>
<keyword evidence="4" id="KW-0378">Hydrolase</keyword>
<dbReference type="GO" id="GO:0070006">
    <property type="term" value="F:metalloaminopeptidase activity"/>
    <property type="evidence" value="ECO:0007669"/>
    <property type="project" value="InterPro"/>
</dbReference>
<dbReference type="STRING" id="946362.F2U729"/>